<name>A0A0L9VGP5_PHAAN</name>
<dbReference type="AlphaFoldDB" id="A0A0L9VGP5"/>
<dbReference type="KEGG" id="var:108341064"/>
<dbReference type="EMBL" id="CM003379">
    <property type="protein sequence ID" value="KOM53874.1"/>
    <property type="molecule type" value="Genomic_DNA"/>
</dbReference>
<dbReference type="InterPro" id="IPR016024">
    <property type="entry name" value="ARM-type_fold"/>
</dbReference>
<evidence type="ECO:0000313" key="2">
    <source>
        <dbReference type="EMBL" id="KOM53874.1"/>
    </source>
</evidence>
<organism evidence="2 3">
    <name type="scientific">Phaseolus angularis</name>
    <name type="common">Azuki bean</name>
    <name type="synonym">Vigna angularis</name>
    <dbReference type="NCBI Taxonomy" id="3914"/>
    <lineage>
        <taxon>Eukaryota</taxon>
        <taxon>Viridiplantae</taxon>
        <taxon>Streptophyta</taxon>
        <taxon>Embryophyta</taxon>
        <taxon>Tracheophyta</taxon>
        <taxon>Spermatophyta</taxon>
        <taxon>Magnoliopsida</taxon>
        <taxon>eudicotyledons</taxon>
        <taxon>Gunneridae</taxon>
        <taxon>Pentapetalae</taxon>
        <taxon>rosids</taxon>
        <taxon>fabids</taxon>
        <taxon>Fabales</taxon>
        <taxon>Fabaceae</taxon>
        <taxon>Papilionoideae</taxon>
        <taxon>50 kb inversion clade</taxon>
        <taxon>NPAAA clade</taxon>
        <taxon>indigoferoid/millettioid clade</taxon>
        <taxon>Phaseoleae</taxon>
        <taxon>Vigna</taxon>
    </lineage>
</organism>
<evidence type="ECO:0000313" key="3">
    <source>
        <dbReference type="Proteomes" id="UP000053144"/>
    </source>
</evidence>
<dbReference type="InterPro" id="IPR011989">
    <property type="entry name" value="ARM-like"/>
</dbReference>
<protein>
    <submittedName>
        <fullName evidence="2">Uncharacterized protein</fullName>
    </submittedName>
</protein>
<sequence>MPPPSATALFALCSFPGNRSRAVECGAVSALLRSADSGLERSVEIIGVLAKCKEGREQMVRFGECVQILAGVLRNGSSRGVRMIMPRSRGIPHV</sequence>
<dbReference type="Gramene" id="KOM53874">
    <property type="protein sequence ID" value="KOM53874"/>
    <property type="gene ID" value="LR48_Vigan09g253300"/>
</dbReference>
<dbReference type="PANTHER" id="PTHR23315:SF112">
    <property type="entry name" value="U-BOX DOMAIN-CONTAINING PROTEIN 8"/>
    <property type="match status" value="1"/>
</dbReference>
<proteinExistence type="predicted"/>
<keyword evidence="1" id="KW-0833">Ubl conjugation pathway</keyword>
<dbReference type="OrthoDB" id="1700311at2759"/>
<gene>
    <name evidence="2" type="ORF">LR48_Vigan09g253300</name>
</gene>
<dbReference type="PANTHER" id="PTHR23315">
    <property type="entry name" value="U BOX DOMAIN-CONTAINING"/>
    <property type="match status" value="1"/>
</dbReference>
<reference evidence="3" key="1">
    <citation type="journal article" date="2015" name="Proc. Natl. Acad. Sci. U.S.A.">
        <title>Genome sequencing of adzuki bean (Vigna angularis) provides insight into high starch and low fat accumulation and domestication.</title>
        <authorList>
            <person name="Yang K."/>
            <person name="Tian Z."/>
            <person name="Chen C."/>
            <person name="Luo L."/>
            <person name="Zhao B."/>
            <person name="Wang Z."/>
            <person name="Yu L."/>
            <person name="Li Y."/>
            <person name="Sun Y."/>
            <person name="Li W."/>
            <person name="Chen Y."/>
            <person name="Li Y."/>
            <person name="Zhang Y."/>
            <person name="Ai D."/>
            <person name="Zhao J."/>
            <person name="Shang C."/>
            <person name="Ma Y."/>
            <person name="Wu B."/>
            <person name="Wang M."/>
            <person name="Gao L."/>
            <person name="Sun D."/>
            <person name="Zhang P."/>
            <person name="Guo F."/>
            <person name="Wang W."/>
            <person name="Li Y."/>
            <person name="Wang J."/>
            <person name="Varshney R.K."/>
            <person name="Wang J."/>
            <person name="Ling H.Q."/>
            <person name="Wan P."/>
        </authorList>
    </citation>
    <scope>NUCLEOTIDE SEQUENCE</scope>
    <source>
        <strain evidence="3">cv. Jingnong 6</strain>
    </source>
</reference>
<dbReference type="STRING" id="3914.A0A0L9VGP5"/>
<evidence type="ECO:0000256" key="1">
    <source>
        <dbReference type="ARBA" id="ARBA00022786"/>
    </source>
</evidence>
<dbReference type="Gene3D" id="1.25.10.10">
    <property type="entry name" value="Leucine-rich Repeat Variant"/>
    <property type="match status" value="1"/>
</dbReference>
<dbReference type="SUPFAM" id="SSF48371">
    <property type="entry name" value="ARM repeat"/>
    <property type="match status" value="1"/>
</dbReference>
<dbReference type="Proteomes" id="UP000053144">
    <property type="component" value="Chromosome 9"/>
</dbReference>
<accession>A0A0L9VGP5</accession>